<dbReference type="SMART" id="SM00332">
    <property type="entry name" value="PP2Cc"/>
    <property type="match status" value="1"/>
</dbReference>
<dbReference type="InterPro" id="IPR001932">
    <property type="entry name" value="PPM-type_phosphatase-like_dom"/>
</dbReference>
<dbReference type="CDD" id="cd00143">
    <property type="entry name" value="PP2Cc"/>
    <property type="match status" value="1"/>
</dbReference>
<dbReference type="InterPro" id="IPR036457">
    <property type="entry name" value="PPM-type-like_dom_sf"/>
</dbReference>
<evidence type="ECO:0000313" key="3">
    <source>
        <dbReference type="Proteomes" id="UP000254777"/>
    </source>
</evidence>
<dbReference type="Gene3D" id="3.60.40.10">
    <property type="entry name" value="PPM-type phosphatase domain"/>
    <property type="match status" value="1"/>
</dbReference>
<dbReference type="EC" id="3.1.3.16" evidence="2"/>
<dbReference type="SMART" id="SM00331">
    <property type="entry name" value="PP2C_SIG"/>
    <property type="match status" value="1"/>
</dbReference>
<dbReference type="RefSeq" id="WP_004821353.1">
    <property type="nucleotide sequence ID" value="NZ_UGTH01000001.1"/>
</dbReference>
<sequence length="236" mass="26469">MKFVHRTHKGNIREINEDFYYVPYENGNLFILADGMGGHLAGETASRMAVETVVEELSGEFKTSDELVTKIKEAVKIANEVVYKKSLEDLNLRGMGTTISIGYIYQGKFYYTNVGDSRIYKIAEEIEQVTKDDSFVNYLVEIGEITEEEAKQHPKKNVITRAIGTAEDLNAEVKNFDLATGEILMCSDGLSNMVSNEEILEVLKNSEMKNWGDNLLSKALDAGGMDNITFIIIEIE</sequence>
<dbReference type="Proteomes" id="UP000254777">
    <property type="component" value="Unassembled WGS sequence"/>
</dbReference>
<organism evidence="2 3">
    <name type="scientific">Peptoniphilus indolicus</name>
    <dbReference type="NCBI Taxonomy" id="33030"/>
    <lineage>
        <taxon>Bacteria</taxon>
        <taxon>Bacillati</taxon>
        <taxon>Bacillota</taxon>
        <taxon>Tissierellia</taxon>
        <taxon>Tissierellales</taxon>
        <taxon>Peptoniphilaceae</taxon>
        <taxon>Peptoniphilus</taxon>
    </lineage>
</organism>
<dbReference type="SUPFAM" id="SSF81606">
    <property type="entry name" value="PP2C-like"/>
    <property type="match status" value="1"/>
</dbReference>
<dbReference type="InterPro" id="IPR015655">
    <property type="entry name" value="PP2C"/>
</dbReference>
<protein>
    <submittedName>
        <fullName evidence="2">Serine/threonine phosphatase stp</fullName>
        <ecNumber evidence="2">3.1.3.16</ecNumber>
    </submittedName>
</protein>
<dbReference type="GO" id="GO:0004722">
    <property type="term" value="F:protein serine/threonine phosphatase activity"/>
    <property type="evidence" value="ECO:0007669"/>
    <property type="project" value="UniProtKB-EC"/>
</dbReference>
<dbReference type="Pfam" id="PF13672">
    <property type="entry name" value="PP2C_2"/>
    <property type="match status" value="1"/>
</dbReference>
<name>A0A379DED9_9FIRM</name>
<evidence type="ECO:0000313" key="2">
    <source>
        <dbReference type="EMBL" id="SUB75915.1"/>
    </source>
</evidence>
<evidence type="ECO:0000259" key="1">
    <source>
        <dbReference type="PROSITE" id="PS51746"/>
    </source>
</evidence>
<dbReference type="EMBL" id="UGTH01000001">
    <property type="protein sequence ID" value="SUB75915.1"/>
    <property type="molecule type" value="Genomic_DNA"/>
</dbReference>
<proteinExistence type="predicted"/>
<reference evidence="2 3" key="1">
    <citation type="submission" date="2018-06" db="EMBL/GenBank/DDBJ databases">
        <authorList>
            <consortium name="Pathogen Informatics"/>
            <person name="Doyle S."/>
        </authorList>
    </citation>
    <scope>NUCLEOTIDE SEQUENCE [LARGE SCALE GENOMIC DNA]</scope>
    <source>
        <strain evidence="2 3">NCTC11088</strain>
    </source>
</reference>
<keyword evidence="2" id="KW-0378">Hydrolase</keyword>
<dbReference type="PROSITE" id="PS51746">
    <property type="entry name" value="PPM_2"/>
    <property type="match status" value="1"/>
</dbReference>
<dbReference type="PANTHER" id="PTHR47992">
    <property type="entry name" value="PROTEIN PHOSPHATASE"/>
    <property type="match status" value="1"/>
</dbReference>
<accession>A0A379DED9</accession>
<dbReference type="AlphaFoldDB" id="A0A379DED9"/>
<feature type="domain" description="PPM-type phosphatase" evidence="1">
    <location>
        <begin position="1"/>
        <end position="235"/>
    </location>
</feature>
<dbReference type="NCBIfam" id="NF033484">
    <property type="entry name" value="Stp1_PP2C_phos"/>
    <property type="match status" value="1"/>
</dbReference>
<gene>
    <name evidence="2" type="primary">stp</name>
    <name evidence="2" type="ORF">NCTC11088_01719</name>
</gene>